<evidence type="ECO:0000313" key="5">
    <source>
        <dbReference type="Proteomes" id="UP000198707"/>
    </source>
</evidence>
<sequence>MTGHPHALVVGAGIAGTAVGLVLRRIGWRVTLLEARPEREQPLGSYFSLADNGRTVLRGLGILPAVEAVGTATHRISFHDHRGREIGSNNQASTLIRRDRLGGALREAARRAGVRIIHDARMVGLCDDGVGGAVATLADRSSHTGDLLIGADGVHSRTRRLMFPEHPSARFTGVLDGGGSAPRVDGIAPDGVLRLTFGNHAFFGHQALPGGEVVWFQSMLAGEEDLAAGPRADPVDRWRTRLVELHRSDHRPISDIIEASTGTVIRWPVYDLDPPSRWSRGRVCLIGDAAHAMPPHDGQSASMALEDALVLARCLDTADDISDALVSFQQLREPRVTMVAGLTRRTGSLKFPTAPRARRARDAVLGMFIQAGVAASEDVNRYHLDWPELAGHPEACRPDGVSTESSSSS</sequence>
<evidence type="ECO:0000313" key="4">
    <source>
        <dbReference type="EMBL" id="SEJ83281.1"/>
    </source>
</evidence>
<dbReference type="PANTHER" id="PTHR13789:SF309">
    <property type="entry name" value="PUTATIVE (AFU_ORTHOLOGUE AFUA_6G14510)-RELATED"/>
    <property type="match status" value="1"/>
</dbReference>
<evidence type="ECO:0000259" key="3">
    <source>
        <dbReference type="Pfam" id="PF01494"/>
    </source>
</evidence>
<dbReference type="PRINTS" id="PR00420">
    <property type="entry name" value="RNGMNOXGNASE"/>
</dbReference>
<keyword evidence="1" id="KW-0560">Oxidoreductase</keyword>
<dbReference type="Gene3D" id="3.50.50.60">
    <property type="entry name" value="FAD/NAD(P)-binding domain"/>
    <property type="match status" value="1"/>
</dbReference>
<protein>
    <submittedName>
        <fullName evidence="4">2-polyprenyl-6-methoxyphenol hydroxylase</fullName>
    </submittedName>
</protein>
<name>A0A1H7C0P7_9ACTN</name>
<gene>
    <name evidence="4" type="ORF">SAMN05443287_108167</name>
</gene>
<keyword evidence="5" id="KW-1185">Reference proteome</keyword>
<dbReference type="STRING" id="1144548.SAMN05443287_108167"/>
<accession>A0A1H7C0P7</accession>
<dbReference type="GO" id="GO:0071949">
    <property type="term" value="F:FAD binding"/>
    <property type="evidence" value="ECO:0007669"/>
    <property type="project" value="InterPro"/>
</dbReference>
<dbReference type="Pfam" id="PF01494">
    <property type="entry name" value="FAD_binding_3"/>
    <property type="match status" value="1"/>
</dbReference>
<evidence type="ECO:0000256" key="1">
    <source>
        <dbReference type="ARBA" id="ARBA00023002"/>
    </source>
</evidence>
<reference evidence="5" key="1">
    <citation type="submission" date="2016-10" db="EMBL/GenBank/DDBJ databases">
        <authorList>
            <person name="Varghese N."/>
            <person name="Submissions S."/>
        </authorList>
    </citation>
    <scope>NUCLEOTIDE SEQUENCE [LARGE SCALE GENOMIC DNA]</scope>
    <source>
        <strain evidence="5">CGMCC 4.7038</strain>
    </source>
</reference>
<dbReference type="GO" id="GO:0004497">
    <property type="term" value="F:monooxygenase activity"/>
    <property type="evidence" value="ECO:0007669"/>
    <property type="project" value="UniProtKB-KW"/>
</dbReference>
<dbReference type="Proteomes" id="UP000198707">
    <property type="component" value="Unassembled WGS sequence"/>
</dbReference>
<evidence type="ECO:0000256" key="2">
    <source>
        <dbReference type="ARBA" id="ARBA00023033"/>
    </source>
</evidence>
<dbReference type="InterPro" id="IPR036188">
    <property type="entry name" value="FAD/NAD-bd_sf"/>
</dbReference>
<dbReference type="InterPro" id="IPR002938">
    <property type="entry name" value="FAD-bd"/>
</dbReference>
<dbReference type="InterPro" id="IPR050493">
    <property type="entry name" value="FAD-dep_Monooxygenase_BioMet"/>
</dbReference>
<dbReference type="PANTHER" id="PTHR13789">
    <property type="entry name" value="MONOOXYGENASE"/>
    <property type="match status" value="1"/>
</dbReference>
<proteinExistence type="predicted"/>
<dbReference type="AlphaFoldDB" id="A0A1H7C0P7"/>
<dbReference type="SUPFAM" id="SSF51905">
    <property type="entry name" value="FAD/NAD(P)-binding domain"/>
    <property type="match status" value="1"/>
</dbReference>
<organism evidence="4 5">
    <name type="scientific">Micromonospora phaseoli</name>
    <dbReference type="NCBI Taxonomy" id="1144548"/>
    <lineage>
        <taxon>Bacteria</taxon>
        <taxon>Bacillati</taxon>
        <taxon>Actinomycetota</taxon>
        <taxon>Actinomycetes</taxon>
        <taxon>Micromonosporales</taxon>
        <taxon>Micromonosporaceae</taxon>
        <taxon>Micromonospora</taxon>
    </lineage>
</organism>
<dbReference type="EMBL" id="FNYV01000008">
    <property type="protein sequence ID" value="SEJ83281.1"/>
    <property type="molecule type" value="Genomic_DNA"/>
</dbReference>
<feature type="domain" description="FAD-binding" evidence="3">
    <location>
        <begin position="7"/>
        <end position="315"/>
    </location>
</feature>
<keyword evidence="2" id="KW-0503">Monooxygenase</keyword>